<dbReference type="EMBL" id="JAGPNL010000004">
    <property type="protein sequence ID" value="MBQ0828238.1"/>
    <property type="molecule type" value="Genomic_DNA"/>
</dbReference>
<dbReference type="SUPFAM" id="SSF56784">
    <property type="entry name" value="HAD-like"/>
    <property type="match status" value="1"/>
</dbReference>
<dbReference type="InterPro" id="IPR006357">
    <property type="entry name" value="HAD-SF_hydro_IIA"/>
</dbReference>
<keyword evidence="1" id="KW-0378">Hydrolase</keyword>
<dbReference type="GO" id="GO:0016791">
    <property type="term" value="F:phosphatase activity"/>
    <property type="evidence" value="ECO:0007669"/>
    <property type="project" value="TreeGrafter"/>
</dbReference>
<sequence>MTSLEPIRGWVLDVDGCLVRTTRAGGRGGTAIPGAAELLRAVKAAGHRVIVCTNASEKAPGTYADHLRAIGLPVETDAFVTAGSATVEHIHAHHPGARVLAVGDEGITVPLRDLGITAASADDPVPADVVVVGAAPSYTAAGLSAAALAVDAGAAFYTTVETPWFHGGLGRSLAVSGAIAASITWATGSRPTVGGKPSAVLAGSLLRRLGLPPEQVAVVGDSPAETGLARHMGALSVMVLSGAVTPAGLAGMTGDERPDLVFDDVGELHRHLGLSHHESQQGVVS</sequence>
<dbReference type="InterPro" id="IPR036412">
    <property type="entry name" value="HAD-like_sf"/>
</dbReference>
<dbReference type="Pfam" id="PF13344">
    <property type="entry name" value="Hydrolase_6"/>
    <property type="match status" value="1"/>
</dbReference>
<reference evidence="1" key="1">
    <citation type="submission" date="2021-04" db="EMBL/GenBank/DDBJ databases">
        <title>Genome seq and assembly of Streptomyces sp. RG38.</title>
        <authorList>
            <person name="Chhetri G."/>
        </authorList>
    </citation>
    <scope>NUCLEOTIDE SEQUENCE</scope>
    <source>
        <strain evidence="1">RG38</strain>
    </source>
</reference>
<evidence type="ECO:0000313" key="2">
    <source>
        <dbReference type="Proteomes" id="UP000677875"/>
    </source>
</evidence>
<dbReference type="PANTHER" id="PTHR19288">
    <property type="entry name" value="4-NITROPHENYLPHOSPHATASE-RELATED"/>
    <property type="match status" value="1"/>
</dbReference>
<protein>
    <submittedName>
        <fullName evidence="1">HAD hydrolase-like protein</fullName>
    </submittedName>
</protein>
<comment type="caution">
    <text evidence="1">The sequence shown here is derived from an EMBL/GenBank/DDBJ whole genome shotgun (WGS) entry which is preliminary data.</text>
</comment>
<dbReference type="Gene3D" id="3.40.50.1000">
    <property type="entry name" value="HAD superfamily/HAD-like"/>
    <property type="match status" value="2"/>
</dbReference>
<name>A0A941B880_9ACTN</name>
<dbReference type="InterPro" id="IPR023214">
    <property type="entry name" value="HAD_sf"/>
</dbReference>
<organism evidence="1 2">
    <name type="scientific">Streptomyces tagetis</name>
    <dbReference type="NCBI Taxonomy" id="2820809"/>
    <lineage>
        <taxon>Bacteria</taxon>
        <taxon>Bacillati</taxon>
        <taxon>Actinomycetota</taxon>
        <taxon>Actinomycetes</taxon>
        <taxon>Kitasatosporales</taxon>
        <taxon>Streptomycetaceae</taxon>
        <taxon>Streptomyces</taxon>
    </lineage>
</organism>
<accession>A0A941B880</accession>
<keyword evidence="2" id="KW-1185">Reference proteome</keyword>
<dbReference type="AlphaFoldDB" id="A0A941B880"/>
<dbReference type="RefSeq" id="WP_210873367.1">
    <property type="nucleotide sequence ID" value="NZ_JAGPNL010000004.1"/>
</dbReference>
<proteinExistence type="predicted"/>
<dbReference type="GO" id="GO:0005737">
    <property type="term" value="C:cytoplasm"/>
    <property type="evidence" value="ECO:0007669"/>
    <property type="project" value="TreeGrafter"/>
</dbReference>
<evidence type="ECO:0000313" key="1">
    <source>
        <dbReference type="EMBL" id="MBQ0828238.1"/>
    </source>
</evidence>
<dbReference type="Proteomes" id="UP000677875">
    <property type="component" value="Unassembled WGS sequence"/>
</dbReference>
<gene>
    <name evidence="1" type="ORF">J5Y05_17315</name>
</gene>
<dbReference type="PANTHER" id="PTHR19288:SF46">
    <property type="entry name" value="HALOACID DEHALOGENASE-LIKE HYDROLASE DOMAIN-CONTAINING PROTEIN 2"/>
    <property type="match status" value="1"/>
</dbReference>
<dbReference type="Pfam" id="PF13242">
    <property type="entry name" value="Hydrolase_like"/>
    <property type="match status" value="1"/>
</dbReference>